<dbReference type="Gene3D" id="3.10.450.50">
    <property type="match status" value="1"/>
</dbReference>
<dbReference type="Proteomes" id="UP000246145">
    <property type="component" value="Unassembled WGS sequence"/>
</dbReference>
<dbReference type="GO" id="GO:0051213">
    <property type="term" value="F:dioxygenase activity"/>
    <property type="evidence" value="ECO:0007669"/>
    <property type="project" value="UniProtKB-KW"/>
</dbReference>
<dbReference type="NCBIfam" id="NF007479">
    <property type="entry name" value="PRK10069.1"/>
    <property type="match status" value="1"/>
</dbReference>
<comment type="similarity">
    <text evidence="1">Belongs to the bacterial ring-hydroxylating dioxygenase beta subunit family.</text>
</comment>
<evidence type="ECO:0000313" key="3">
    <source>
        <dbReference type="EMBL" id="PVY61681.1"/>
    </source>
</evidence>
<evidence type="ECO:0000313" key="4">
    <source>
        <dbReference type="Proteomes" id="UP000246145"/>
    </source>
</evidence>
<dbReference type="GO" id="GO:0019380">
    <property type="term" value="P:3-phenylpropionate catabolic process"/>
    <property type="evidence" value="ECO:0007669"/>
    <property type="project" value="TreeGrafter"/>
</dbReference>
<organism evidence="3 4">
    <name type="scientific">Pusillimonas noertemannii</name>
    <dbReference type="NCBI Taxonomy" id="305977"/>
    <lineage>
        <taxon>Bacteria</taxon>
        <taxon>Pseudomonadati</taxon>
        <taxon>Pseudomonadota</taxon>
        <taxon>Betaproteobacteria</taxon>
        <taxon>Burkholderiales</taxon>
        <taxon>Alcaligenaceae</taxon>
        <taxon>Pusillimonas</taxon>
    </lineage>
</organism>
<evidence type="ECO:0000256" key="2">
    <source>
        <dbReference type="ARBA" id="ARBA00023002"/>
    </source>
</evidence>
<dbReference type="AlphaFoldDB" id="A0A2U1CL08"/>
<sequence>MSVIETPIANRQELRELTWEAERFLYREADLLDARLYEDWLDTLHEDLVYFMPILRNARHNELEQREATREGIDISWFEEGKWTMGKRIEQIRTGAHWAEEPVSRVVHFVSNVYVTSVDEANGEREIGVSSRILVRQNRNQYENIVLAARRNDVLRNSGGAWSLLRREIKLAENVLSAKMLTTIL</sequence>
<dbReference type="InterPro" id="IPR032710">
    <property type="entry name" value="NTF2-like_dom_sf"/>
</dbReference>
<evidence type="ECO:0000256" key="1">
    <source>
        <dbReference type="ARBA" id="ARBA00009570"/>
    </source>
</evidence>
<dbReference type="InterPro" id="IPR000391">
    <property type="entry name" value="Rng_hydr_dOase-bsu"/>
</dbReference>
<proteinExistence type="inferred from homology"/>
<dbReference type="CDD" id="cd00667">
    <property type="entry name" value="ring_hydroxylating_dioxygenases_beta"/>
    <property type="match status" value="1"/>
</dbReference>
<dbReference type="PANTHER" id="PTHR41534">
    <property type="entry name" value="BLR3401 PROTEIN"/>
    <property type="match status" value="1"/>
</dbReference>
<dbReference type="PANTHER" id="PTHR41534:SF2">
    <property type="entry name" value="3-PHENYLPROPIONATE_CINNAMIC ACID DIOXYGENASE SUBUNIT BETA"/>
    <property type="match status" value="1"/>
</dbReference>
<name>A0A2U1CL08_9BURK</name>
<keyword evidence="2" id="KW-0560">Oxidoreductase</keyword>
<dbReference type="Pfam" id="PF00866">
    <property type="entry name" value="Ring_hydroxyl_B"/>
    <property type="match status" value="1"/>
</dbReference>
<reference evidence="3 4" key="1">
    <citation type="submission" date="2018-04" db="EMBL/GenBank/DDBJ databases">
        <title>Genomic Encyclopedia of Type Strains, Phase IV (KMG-IV): sequencing the most valuable type-strain genomes for metagenomic binning, comparative biology and taxonomic classification.</title>
        <authorList>
            <person name="Goeker M."/>
        </authorList>
    </citation>
    <scope>NUCLEOTIDE SEQUENCE [LARGE SCALE GENOMIC DNA]</scope>
    <source>
        <strain evidence="3 4">DSM 10065</strain>
    </source>
</reference>
<keyword evidence="4" id="KW-1185">Reference proteome</keyword>
<protein>
    <submittedName>
        <fullName evidence="3">3-phenylpropionate/cinnamic acid dioxygenase small subunit</fullName>
    </submittedName>
</protein>
<comment type="caution">
    <text evidence="3">The sequence shown here is derived from an EMBL/GenBank/DDBJ whole genome shotgun (WGS) entry which is preliminary data.</text>
</comment>
<dbReference type="EMBL" id="QEKO01000003">
    <property type="protein sequence ID" value="PVY61681.1"/>
    <property type="molecule type" value="Genomic_DNA"/>
</dbReference>
<keyword evidence="3" id="KW-0223">Dioxygenase</keyword>
<dbReference type="RefSeq" id="WP_207775404.1">
    <property type="nucleotide sequence ID" value="NZ_JACCEX010000003.1"/>
</dbReference>
<gene>
    <name evidence="3" type="ORF">C7440_2411</name>
</gene>
<dbReference type="SUPFAM" id="SSF54427">
    <property type="entry name" value="NTF2-like"/>
    <property type="match status" value="1"/>
</dbReference>
<accession>A0A2U1CL08</accession>